<keyword evidence="1" id="KW-0812">Transmembrane</keyword>
<reference evidence="2" key="1">
    <citation type="submission" date="2023-03" db="EMBL/GenBank/DDBJ databases">
        <title>Mesosutterella sp. nov. isolated from porcine feces.</title>
        <authorList>
            <person name="Yu S."/>
        </authorList>
    </citation>
    <scope>NUCLEOTIDE SEQUENCE</scope>
    <source>
        <strain evidence="2">AGMB02718</strain>
    </source>
</reference>
<dbReference type="EMBL" id="JAKZJU020000002">
    <property type="protein sequence ID" value="MDL2060497.1"/>
    <property type="molecule type" value="Genomic_DNA"/>
</dbReference>
<name>A0ABT7IT88_9BURK</name>
<organism evidence="2 3">
    <name type="scientific">Mesosutterella faecium</name>
    <dbReference type="NCBI Taxonomy" id="2925194"/>
    <lineage>
        <taxon>Bacteria</taxon>
        <taxon>Pseudomonadati</taxon>
        <taxon>Pseudomonadota</taxon>
        <taxon>Betaproteobacteria</taxon>
        <taxon>Burkholderiales</taxon>
        <taxon>Sutterellaceae</taxon>
        <taxon>Mesosutterella</taxon>
    </lineage>
</organism>
<evidence type="ECO:0000313" key="3">
    <source>
        <dbReference type="Proteomes" id="UP001165481"/>
    </source>
</evidence>
<keyword evidence="1" id="KW-1133">Transmembrane helix</keyword>
<feature type="transmembrane region" description="Helical" evidence="1">
    <location>
        <begin position="7"/>
        <end position="28"/>
    </location>
</feature>
<evidence type="ECO:0000313" key="2">
    <source>
        <dbReference type="EMBL" id="MDL2060497.1"/>
    </source>
</evidence>
<keyword evidence="3" id="KW-1185">Reference proteome</keyword>
<sequence length="67" mass="6816">MMTTIRLNFAFAMSLNLVAVALAAAGILNPVTGALVHNAGSVFVIVCSALLLNWEKGGGSGRAALET</sequence>
<dbReference type="RefSeq" id="WP_243377573.1">
    <property type="nucleotide sequence ID" value="NZ_JAKZJU020000002.1"/>
</dbReference>
<comment type="caution">
    <text evidence="2">The sequence shown here is derived from an EMBL/GenBank/DDBJ whole genome shotgun (WGS) entry which is preliminary data.</text>
</comment>
<feature type="transmembrane region" description="Helical" evidence="1">
    <location>
        <begin position="34"/>
        <end position="52"/>
    </location>
</feature>
<gene>
    <name evidence="2" type="ORF">MUN46_011170</name>
</gene>
<accession>A0ABT7IT88</accession>
<protein>
    <submittedName>
        <fullName evidence="2">Uncharacterized protein</fullName>
    </submittedName>
</protein>
<proteinExistence type="predicted"/>
<keyword evidence="1" id="KW-0472">Membrane</keyword>
<dbReference type="Proteomes" id="UP001165481">
    <property type="component" value="Unassembled WGS sequence"/>
</dbReference>
<evidence type="ECO:0000256" key="1">
    <source>
        <dbReference type="SAM" id="Phobius"/>
    </source>
</evidence>